<accession>A0AAV9ULX1</accession>
<keyword evidence="2" id="KW-1185">Reference proteome</keyword>
<comment type="caution">
    <text evidence="1">The sequence shown here is derived from an EMBL/GenBank/DDBJ whole genome shotgun (WGS) entry which is preliminary data.</text>
</comment>
<gene>
    <name evidence="1" type="ORF">TWF730_001738</name>
</gene>
<dbReference type="EMBL" id="JAVHNS010000010">
    <property type="protein sequence ID" value="KAK6342262.1"/>
    <property type="molecule type" value="Genomic_DNA"/>
</dbReference>
<evidence type="ECO:0000313" key="1">
    <source>
        <dbReference type="EMBL" id="KAK6342262.1"/>
    </source>
</evidence>
<dbReference type="AlphaFoldDB" id="A0AAV9ULX1"/>
<organism evidence="1 2">
    <name type="scientific">Orbilia blumenaviensis</name>
    <dbReference type="NCBI Taxonomy" id="1796055"/>
    <lineage>
        <taxon>Eukaryota</taxon>
        <taxon>Fungi</taxon>
        <taxon>Dikarya</taxon>
        <taxon>Ascomycota</taxon>
        <taxon>Pezizomycotina</taxon>
        <taxon>Orbiliomycetes</taxon>
        <taxon>Orbiliales</taxon>
        <taxon>Orbiliaceae</taxon>
        <taxon>Orbilia</taxon>
    </lineage>
</organism>
<evidence type="ECO:0000313" key="2">
    <source>
        <dbReference type="Proteomes" id="UP001373714"/>
    </source>
</evidence>
<sequence>MAEETTSTVPELEARVQQMEFKLAAIAKSVHLNGLGILNNTARQFNSQARDPQDQLQPLHIVESDEPQSLRYRRPNGFPHTLIEAISLRWDGKLPILNCRKLLFLGCGASYGRLYIQTMYSNI</sequence>
<dbReference type="Proteomes" id="UP001373714">
    <property type="component" value="Unassembled WGS sequence"/>
</dbReference>
<proteinExistence type="predicted"/>
<protein>
    <submittedName>
        <fullName evidence="1">Uncharacterized protein</fullName>
    </submittedName>
</protein>
<reference evidence="1 2" key="1">
    <citation type="submission" date="2019-10" db="EMBL/GenBank/DDBJ databases">
        <authorList>
            <person name="Palmer J.M."/>
        </authorList>
    </citation>
    <scope>NUCLEOTIDE SEQUENCE [LARGE SCALE GENOMIC DNA]</scope>
    <source>
        <strain evidence="1 2">TWF730</strain>
    </source>
</reference>
<name>A0AAV9ULX1_9PEZI</name>